<organism evidence="3 4">
    <name type="scientific">Thermasporomyces composti</name>
    <dbReference type="NCBI Taxonomy" id="696763"/>
    <lineage>
        <taxon>Bacteria</taxon>
        <taxon>Bacillati</taxon>
        <taxon>Actinomycetota</taxon>
        <taxon>Actinomycetes</taxon>
        <taxon>Propionibacteriales</taxon>
        <taxon>Nocardioidaceae</taxon>
        <taxon>Thermasporomyces</taxon>
    </lineage>
</organism>
<feature type="region of interest" description="Disordered" evidence="1">
    <location>
        <begin position="1"/>
        <end position="37"/>
    </location>
</feature>
<protein>
    <submittedName>
        <fullName evidence="3">Uncharacterized membrane protein (DUF485 family)</fullName>
    </submittedName>
</protein>
<dbReference type="SUPFAM" id="SSF103473">
    <property type="entry name" value="MFS general substrate transporter"/>
    <property type="match status" value="1"/>
</dbReference>
<dbReference type="InterPro" id="IPR036259">
    <property type="entry name" value="MFS_trans_sf"/>
</dbReference>
<dbReference type="AlphaFoldDB" id="A0A3D9VHS3"/>
<gene>
    <name evidence="3" type="ORF">DFJ64_2285</name>
</gene>
<dbReference type="Proteomes" id="UP000256485">
    <property type="component" value="Unassembled WGS sequence"/>
</dbReference>
<keyword evidence="2" id="KW-1133">Transmembrane helix</keyword>
<evidence type="ECO:0000256" key="2">
    <source>
        <dbReference type="SAM" id="Phobius"/>
    </source>
</evidence>
<feature type="transmembrane region" description="Helical" evidence="2">
    <location>
        <begin position="64"/>
        <end position="86"/>
    </location>
</feature>
<feature type="transmembrane region" description="Helical" evidence="2">
    <location>
        <begin position="98"/>
        <end position="120"/>
    </location>
</feature>
<dbReference type="EMBL" id="QTUC01000001">
    <property type="protein sequence ID" value="REF36851.1"/>
    <property type="molecule type" value="Genomic_DNA"/>
</dbReference>
<name>A0A3D9VHS3_THECX</name>
<dbReference type="PANTHER" id="PTHR38441">
    <property type="entry name" value="INTEGRAL MEMBRANE PROTEIN-RELATED"/>
    <property type="match status" value="1"/>
</dbReference>
<dbReference type="PANTHER" id="PTHR38441:SF1">
    <property type="entry name" value="MEMBRANE PROTEIN"/>
    <property type="match status" value="1"/>
</dbReference>
<keyword evidence="4" id="KW-1185">Reference proteome</keyword>
<evidence type="ECO:0000313" key="4">
    <source>
        <dbReference type="Proteomes" id="UP000256485"/>
    </source>
</evidence>
<accession>A0A3D9VHS3</accession>
<sequence>MTEPPAGPAANESAANDPIDQSATTDASVTDETHATTAAAQRRAYAELARSDDFRELRRRYRGFVFPWTIAFLAWYVLYVFCAMWAPGLMRTSVIGNVNVALVFGLLQFVSTFLIAYLYSRHARRRLDPKADQILTRYAKAVER</sequence>
<comment type="caution">
    <text evidence="3">The sequence shown here is derived from an EMBL/GenBank/DDBJ whole genome shotgun (WGS) entry which is preliminary data.</text>
</comment>
<dbReference type="InterPro" id="IPR007436">
    <property type="entry name" value="DUF485"/>
</dbReference>
<reference evidence="3 4" key="1">
    <citation type="submission" date="2018-08" db="EMBL/GenBank/DDBJ databases">
        <title>Sequencing the genomes of 1000 actinobacteria strains.</title>
        <authorList>
            <person name="Klenk H.-P."/>
        </authorList>
    </citation>
    <scope>NUCLEOTIDE SEQUENCE [LARGE SCALE GENOMIC DNA]</scope>
    <source>
        <strain evidence="3 4">DSM 22891</strain>
    </source>
</reference>
<keyword evidence="2" id="KW-0472">Membrane</keyword>
<dbReference type="OrthoDB" id="3543412at2"/>
<evidence type="ECO:0000256" key="1">
    <source>
        <dbReference type="SAM" id="MobiDB-lite"/>
    </source>
</evidence>
<dbReference type="RefSeq" id="WP_115850417.1">
    <property type="nucleotide sequence ID" value="NZ_QTUC01000001.1"/>
</dbReference>
<evidence type="ECO:0000313" key="3">
    <source>
        <dbReference type="EMBL" id="REF36851.1"/>
    </source>
</evidence>
<feature type="compositionally biased region" description="Polar residues" evidence="1">
    <location>
        <begin position="19"/>
        <end position="30"/>
    </location>
</feature>
<keyword evidence="2" id="KW-0812">Transmembrane</keyword>
<proteinExistence type="predicted"/>
<dbReference type="Pfam" id="PF04341">
    <property type="entry name" value="DUF485"/>
    <property type="match status" value="1"/>
</dbReference>